<accession>C1F144</accession>
<dbReference type="InterPro" id="IPR014718">
    <property type="entry name" value="GH-type_carb-bd"/>
</dbReference>
<dbReference type="InterPro" id="IPR041371">
    <property type="entry name" value="GH92_N"/>
</dbReference>
<evidence type="ECO:0000259" key="3">
    <source>
        <dbReference type="Pfam" id="PF17678"/>
    </source>
</evidence>
<dbReference type="SUPFAM" id="SSF48208">
    <property type="entry name" value="Six-hairpin glycosidases"/>
    <property type="match status" value="1"/>
</dbReference>
<dbReference type="InterPro" id="IPR008928">
    <property type="entry name" value="6-hairpin_glycosidase_sf"/>
</dbReference>
<keyword evidence="5" id="KW-1185">Reference proteome</keyword>
<dbReference type="KEGG" id="aca:ACP_0548"/>
<dbReference type="PANTHER" id="PTHR12143:SF43">
    <property type="entry name" value="PUTATIVE-RELATED"/>
    <property type="match status" value="1"/>
</dbReference>
<keyword evidence="1" id="KW-0732">Signal</keyword>
<dbReference type="Pfam" id="PF07971">
    <property type="entry name" value="Glyco_hydro_92"/>
    <property type="match status" value="1"/>
</dbReference>
<reference evidence="4 5" key="1">
    <citation type="journal article" date="2009" name="Appl. Environ. Microbiol.">
        <title>Three genomes from the phylum Acidobacteria provide insight into the lifestyles of these microorganisms in soils.</title>
        <authorList>
            <person name="Ward N.L."/>
            <person name="Challacombe J.F."/>
            <person name="Janssen P.H."/>
            <person name="Henrissat B."/>
            <person name="Coutinho P.M."/>
            <person name="Wu M."/>
            <person name="Xie G."/>
            <person name="Haft D.H."/>
            <person name="Sait M."/>
            <person name="Badger J."/>
            <person name="Barabote R.D."/>
            <person name="Bradley B."/>
            <person name="Brettin T.S."/>
            <person name="Brinkac L.M."/>
            <person name="Bruce D."/>
            <person name="Creasy T."/>
            <person name="Daugherty S.C."/>
            <person name="Davidsen T.M."/>
            <person name="DeBoy R.T."/>
            <person name="Detter J.C."/>
            <person name="Dodson R.J."/>
            <person name="Durkin A.S."/>
            <person name="Ganapathy A."/>
            <person name="Gwinn-Giglio M."/>
            <person name="Han C.S."/>
            <person name="Khouri H."/>
            <person name="Kiss H."/>
            <person name="Kothari S.P."/>
            <person name="Madupu R."/>
            <person name="Nelson K.E."/>
            <person name="Nelson W.C."/>
            <person name="Paulsen I."/>
            <person name="Penn K."/>
            <person name="Ren Q."/>
            <person name="Rosovitz M.J."/>
            <person name="Selengut J.D."/>
            <person name="Shrivastava S."/>
            <person name="Sullivan S.A."/>
            <person name="Tapia R."/>
            <person name="Thompson L.S."/>
            <person name="Watkins K.L."/>
            <person name="Yang Q."/>
            <person name="Yu C."/>
            <person name="Zafar N."/>
            <person name="Zhou L."/>
            <person name="Kuske C.R."/>
        </authorList>
    </citation>
    <scope>NUCLEOTIDE SEQUENCE [LARGE SCALE GENOMIC DNA]</scope>
    <source>
        <strain evidence="5">ATCC 51196 / DSM 11244 / BCRC 80197 / JCM 7670 / NBRC 15755 / NCIMB 13165 / 161</strain>
    </source>
</reference>
<dbReference type="GO" id="GO:0005975">
    <property type="term" value="P:carbohydrate metabolic process"/>
    <property type="evidence" value="ECO:0007669"/>
    <property type="project" value="InterPro"/>
</dbReference>
<feature type="chain" id="PRO_5002909208" evidence="1">
    <location>
        <begin position="29"/>
        <end position="770"/>
    </location>
</feature>
<dbReference type="InterPro" id="IPR012939">
    <property type="entry name" value="Glyco_hydro_92"/>
</dbReference>
<sequence>MQISSLIPKLALACASLMLCLSITAACAAQKNQPVNYVNGLVGTAPLDRQSLIGNAPPPGELLYSGFTSPGAALPQSEVRLSPINENLDLMYPAGVRSQYYYPKRMIYGFSTEVDEDGPILMPMVGNWTVPPERSASVYDKSRELSSPGYYSVYLDDFHTLAEMTVTQWTGLFRFTFPASKKAHIILDLGRSGGSVEIVDDHTLRGRMDDGAYFVAVFSRPFAESGVFRQMPPKNENYPLLGFSDVRPDQKDISGNFAGAYLRFVTTQDEQVLVKVATGVSYEQAEQRLTQEDPSWDFNRVHAAARAAWASKLNRVRVEGGTAKQKMLFYSCLYHSFDSPRLVAGKGAQFIGNDGKIHTAQHDRYGEIPFWDTGRNQVVLLMMLEPKIMASILRSQLDMARENGYMGTSFHGDHADLVYLGAWERGIPFDHEAVYRYLYKNATDPKGPRPYLAEYEKQGWISDYIPKGNPDPPYAGGKAGVATTLEYSWDDHALALYAQRLGKQADYQRFLRRSHNYRNVFDSQDGFMRGRLADGQWITPFDPEEPYYNFMMKEASGWGTLWLVPHDVQGLINLLGGREKFDAKLDQFFSTPYHPQGICRDCTGVIGQYVQGNQPDQQAAYYYDWGGQPWKTQKLAREIMRLMYGSDASGYAFPGMDDQGSTSSWYVMSAMGFYPVDPSSPDYILGSPIFRKTTIEMGNGYTFMIVARHNSAANIYIQSATLNGKPWKKPWFSWDDIRDGAVLTLTMGPHPNLRWGSAPADAPPSMSAPK</sequence>
<dbReference type="InterPro" id="IPR050883">
    <property type="entry name" value="PNGase"/>
</dbReference>
<dbReference type="OrthoDB" id="9804511at2"/>
<gene>
    <name evidence="4" type="ordered locus">ACP_0548</name>
</gene>
<evidence type="ECO:0000259" key="2">
    <source>
        <dbReference type="Pfam" id="PF07971"/>
    </source>
</evidence>
<evidence type="ECO:0000313" key="5">
    <source>
        <dbReference type="Proteomes" id="UP000002207"/>
    </source>
</evidence>
<evidence type="ECO:0000256" key="1">
    <source>
        <dbReference type="SAM" id="SignalP"/>
    </source>
</evidence>
<dbReference type="Proteomes" id="UP000002207">
    <property type="component" value="Chromosome"/>
</dbReference>
<dbReference type="PANTHER" id="PTHR12143">
    <property type="entry name" value="PEPTIDE N-GLYCANASE PNGASE -RELATED"/>
    <property type="match status" value="1"/>
</dbReference>
<dbReference type="AlphaFoldDB" id="C1F144"/>
<dbReference type="STRING" id="240015.ACP_0548"/>
<dbReference type="InParanoid" id="C1F144"/>
<dbReference type="eggNOG" id="COG3537">
    <property type="taxonomic scope" value="Bacteria"/>
</dbReference>
<dbReference type="RefSeq" id="WP_012680935.1">
    <property type="nucleotide sequence ID" value="NC_012483.1"/>
</dbReference>
<dbReference type="Gene3D" id="1.20.1050.60">
    <property type="entry name" value="alpha-1,2-mannosidase"/>
    <property type="match status" value="1"/>
</dbReference>
<dbReference type="InterPro" id="IPR005887">
    <property type="entry name" value="GH92_a_mannosidase_put"/>
</dbReference>
<dbReference type="Pfam" id="PF17678">
    <property type="entry name" value="Glyco_hydro_92N"/>
    <property type="match status" value="1"/>
</dbReference>
<protein>
    <submittedName>
        <fullName evidence="4">Putative alpha-1,2-mannosidase</fullName>
    </submittedName>
</protein>
<dbReference type="GO" id="GO:0005829">
    <property type="term" value="C:cytosol"/>
    <property type="evidence" value="ECO:0007669"/>
    <property type="project" value="TreeGrafter"/>
</dbReference>
<proteinExistence type="predicted"/>
<feature type="signal peptide" evidence="1">
    <location>
        <begin position="1"/>
        <end position="28"/>
    </location>
</feature>
<dbReference type="GO" id="GO:0006516">
    <property type="term" value="P:glycoprotein catabolic process"/>
    <property type="evidence" value="ECO:0007669"/>
    <property type="project" value="TreeGrafter"/>
</dbReference>
<dbReference type="Gene3D" id="2.70.98.10">
    <property type="match status" value="1"/>
</dbReference>
<name>C1F144_ACIC5</name>
<evidence type="ECO:0000313" key="4">
    <source>
        <dbReference type="EMBL" id="ACO32677.1"/>
    </source>
</evidence>
<feature type="domain" description="Glycosyl hydrolase family 92" evidence="2">
    <location>
        <begin position="284"/>
        <end position="749"/>
    </location>
</feature>
<dbReference type="Gene3D" id="3.30.2080.10">
    <property type="entry name" value="GH92 mannosidase domain"/>
    <property type="match status" value="1"/>
</dbReference>
<organism evidence="4 5">
    <name type="scientific">Acidobacterium capsulatum (strain ATCC 51196 / DSM 11244 / BCRC 80197 / JCM 7670 / NBRC 15755 / NCIMB 13165 / 161)</name>
    <dbReference type="NCBI Taxonomy" id="240015"/>
    <lineage>
        <taxon>Bacteria</taxon>
        <taxon>Pseudomonadati</taxon>
        <taxon>Acidobacteriota</taxon>
        <taxon>Terriglobia</taxon>
        <taxon>Terriglobales</taxon>
        <taxon>Acidobacteriaceae</taxon>
        <taxon>Acidobacterium</taxon>
    </lineage>
</organism>
<dbReference type="Gene3D" id="1.20.1610.10">
    <property type="entry name" value="alpha-1,2-mannosidases domains"/>
    <property type="match status" value="1"/>
</dbReference>
<dbReference type="NCBIfam" id="TIGR01180">
    <property type="entry name" value="aman2_put"/>
    <property type="match status" value="1"/>
</dbReference>
<dbReference type="GO" id="GO:0030246">
    <property type="term" value="F:carbohydrate binding"/>
    <property type="evidence" value="ECO:0007669"/>
    <property type="project" value="InterPro"/>
</dbReference>
<dbReference type="EMBL" id="CP001472">
    <property type="protein sequence ID" value="ACO32677.1"/>
    <property type="molecule type" value="Genomic_DNA"/>
</dbReference>
<dbReference type="FunFam" id="3.30.2080.10:FF:000001">
    <property type="entry name" value="Alpha-1,2-mannosidase subfamily"/>
    <property type="match status" value="1"/>
</dbReference>
<feature type="domain" description="Glycosyl hydrolase family 92 N-terminal" evidence="3">
    <location>
        <begin position="37"/>
        <end position="278"/>
    </location>
</feature>
<dbReference type="CAZy" id="GH92">
    <property type="family name" value="Glycoside Hydrolase Family 92"/>
</dbReference>
<dbReference type="GO" id="GO:0000224">
    <property type="term" value="F:peptide-N4-(N-acetyl-beta-glucosaminyl)asparagine amidase activity"/>
    <property type="evidence" value="ECO:0007669"/>
    <property type="project" value="TreeGrafter"/>
</dbReference>
<dbReference type="HOGENOM" id="CLU_003690_2_1_0"/>